<evidence type="ECO:0000256" key="2">
    <source>
        <dbReference type="SAM" id="SignalP"/>
    </source>
</evidence>
<evidence type="ECO:0000313" key="3">
    <source>
        <dbReference type="EMBL" id="MBA4635023.1"/>
    </source>
</evidence>
<feature type="chain" id="PRO_5027981044" evidence="2">
    <location>
        <begin position="26"/>
        <end position="99"/>
    </location>
</feature>
<name>A0A7C9D9F5_OPUST</name>
<reference evidence="3" key="1">
    <citation type="journal article" date="2013" name="J. Plant Res.">
        <title>Effect of fungi and light on seed germination of three Opuntia species from semiarid lands of central Mexico.</title>
        <authorList>
            <person name="Delgado-Sanchez P."/>
            <person name="Jimenez-Bremont J.F."/>
            <person name="Guerrero-Gonzalez Mde L."/>
            <person name="Flores J."/>
        </authorList>
    </citation>
    <scope>NUCLEOTIDE SEQUENCE</scope>
    <source>
        <tissue evidence="3">Cladode</tissue>
    </source>
</reference>
<keyword evidence="1" id="KW-0472">Membrane</keyword>
<keyword evidence="1" id="KW-0812">Transmembrane</keyword>
<dbReference type="AlphaFoldDB" id="A0A7C9D9F5"/>
<dbReference type="EMBL" id="GISG01093200">
    <property type="protein sequence ID" value="MBA4635023.1"/>
    <property type="molecule type" value="Transcribed_RNA"/>
</dbReference>
<evidence type="ECO:0000256" key="1">
    <source>
        <dbReference type="SAM" id="Phobius"/>
    </source>
</evidence>
<organism evidence="3">
    <name type="scientific">Opuntia streptacantha</name>
    <name type="common">Prickly pear cactus</name>
    <name type="synonym">Opuntia cardona</name>
    <dbReference type="NCBI Taxonomy" id="393608"/>
    <lineage>
        <taxon>Eukaryota</taxon>
        <taxon>Viridiplantae</taxon>
        <taxon>Streptophyta</taxon>
        <taxon>Embryophyta</taxon>
        <taxon>Tracheophyta</taxon>
        <taxon>Spermatophyta</taxon>
        <taxon>Magnoliopsida</taxon>
        <taxon>eudicotyledons</taxon>
        <taxon>Gunneridae</taxon>
        <taxon>Pentapetalae</taxon>
        <taxon>Caryophyllales</taxon>
        <taxon>Cactineae</taxon>
        <taxon>Cactaceae</taxon>
        <taxon>Opuntioideae</taxon>
        <taxon>Opuntia</taxon>
    </lineage>
</organism>
<reference evidence="3" key="2">
    <citation type="submission" date="2020-07" db="EMBL/GenBank/DDBJ databases">
        <authorList>
            <person name="Vera ALvarez R."/>
            <person name="Arias-Moreno D.M."/>
            <person name="Jimenez-Jacinto V."/>
            <person name="Jimenez-Bremont J.F."/>
            <person name="Swaminathan K."/>
            <person name="Moose S.P."/>
            <person name="Guerrero-Gonzalez M.L."/>
            <person name="Marino-Ramirez L."/>
            <person name="Landsman D."/>
            <person name="Rodriguez-Kessler M."/>
            <person name="Delgado-Sanchez P."/>
        </authorList>
    </citation>
    <scope>NUCLEOTIDE SEQUENCE</scope>
    <source>
        <tissue evidence="3">Cladode</tissue>
    </source>
</reference>
<feature type="signal peptide" evidence="2">
    <location>
        <begin position="1"/>
        <end position="25"/>
    </location>
</feature>
<proteinExistence type="predicted"/>
<sequence>MIIIINHHQHRAFSLLFQWLRLLQYLITISRQANEQINGDFLFLHQLHHHEISMFALLLLHLTEPAEEGQSCLFLSFVVFFSAILVLLVKEGQLHHHHH</sequence>
<accession>A0A7C9D9F5</accession>
<protein>
    <submittedName>
        <fullName evidence="3">Uncharacterized protein</fullName>
    </submittedName>
</protein>
<keyword evidence="1" id="KW-1133">Transmembrane helix</keyword>
<keyword evidence="2" id="KW-0732">Signal</keyword>
<feature type="transmembrane region" description="Helical" evidence="1">
    <location>
        <begin position="72"/>
        <end position="89"/>
    </location>
</feature>